<sequence length="246" mass="26514">MTTTKPQLSALKTPLSASFPSEMRSPCVGTPTFIKQEENQKTPITPPAAYLDFLSKLSPTLLSPLSASNTRFSFNEKPTLSSQSSTESIVTTASSASFTSTAQADSSKPSSPRSKSSRSSSLSSASSETTRRKRPEPISAPTGRVIPPPSPFTRPVSARTPRRLHIPQSPYSPGNARSPLSASSLYSPYSAAWSPRDSTDADKSRTTHMSVRQVVTRTITHYSRTPIVEPVPPSKKRKVEATDESS</sequence>
<name>A0A0D2A962_9PEZI</name>
<proteinExistence type="predicted"/>
<feature type="compositionally biased region" description="Low complexity" evidence="1">
    <location>
        <begin position="94"/>
        <end position="127"/>
    </location>
</feature>
<keyword evidence="3" id="KW-1185">Reference proteome</keyword>
<dbReference type="RefSeq" id="XP_016213172.1">
    <property type="nucleotide sequence ID" value="XM_016359033.1"/>
</dbReference>
<dbReference type="VEuPathDB" id="FungiDB:PV09_05514"/>
<dbReference type="HOGENOM" id="CLU_042426_1_0_1"/>
<dbReference type="EMBL" id="KN847545">
    <property type="protein sequence ID" value="KIW03303.1"/>
    <property type="molecule type" value="Genomic_DNA"/>
</dbReference>
<dbReference type="OrthoDB" id="5405654at2759"/>
<feature type="compositionally biased region" description="Low complexity" evidence="1">
    <location>
        <begin position="178"/>
        <end position="195"/>
    </location>
</feature>
<gene>
    <name evidence="2" type="ORF">PV09_05514</name>
</gene>
<dbReference type="PANTHER" id="PTHR42053">
    <property type="match status" value="1"/>
</dbReference>
<feature type="compositionally biased region" description="Polar residues" evidence="1">
    <location>
        <begin position="207"/>
        <end position="223"/>
    </location>
</feature>
<evidence type="ECO:0000313" key="3">
    <source>
        <dbReference type="Proteomes" id="UP000053259"/>
    </source>
</evidence>
<organism evidence="2 3">
    <name type="scientific">Verruconis gallopava</name>
    <dbReference type="NCBI Taxonomy" id="253628"/>
    <lineage>
        <taxon>Eukaryota</taxon>
        <taxon>Fungi</taxon>
        <taxon>Dikarya</taxon>
        <taxon>Ascomycota</taxon>
        <taxon>Pezizomycotina</taxon>
        <taxon>Dothideomycetes</taxon>
        <taxon>Pleosporomycetidae</taxon>
        <taxon>Venturiales</taxon>
        <taxon>Sympoventuriaceae</taxon>
        <taxon>Verruconis</taxon>
    </lineage>
</organism>
<protein>
    <submittedName>
        <fullName evidence="2">Uncharacterized protein</fullName>
    </submittedName>
</protein>
<dbReference type="Proteomes" id="UP000053259">
    <property type="component" value="Unassembled WGS sequence"/>
</dbReference>
<reference evidence="2 3" key="1">
    <citation type="submission" date="2015-01" db="EMBL/GenBank/DDBJ databases">
        <title>The Genome Sequence of Ochroconis gallopava CBS43764.</title>
        <authorList>
            <consortium name="The Broad Institute Genomics Platform"/>
            <person name="Cuomo C."/>
            <person name="de Hoog S."/>
            <person name="Gorbushina A."/>
            <person name="Stielow B."/>
            <person name="Teixiera M."/>
            <person name="Abouelleil A."/>
            <person name="Chapman S.B."/>
            <person name="Priest M."/>
            <person name="Young S.K."/>
            <person name="Wortman J."/>
            <person name="Nusbaum C."/>
            <person name="Birren B."/>
        </authorList>
    </citation>
    <scope>NUCLEOTIDE SEQUENCE [LARGE SCALE GENOMIC DNA]</scope>
    <source>
        <strain evidence="2 3">CBS 43764</strain>
    </source>
</reference>
<feature type="region of interest" description="Disordered" evidence="1">
    <location>
        <begin position="94"/>
        <end position="246"/>
    </location>
</feature>
<evidence type="ECO:0000313" key="2">
    <source>
        <dbReference type="EMBL" id="KIW03303.1"/>
    </source>
</evidence>
<feature type="region of interest" description="Disordered" evidence="1">
    <location>
        <begin position="1"/>
        <end position="24"/>
    </location>
</feature>
<dbReference type="PANTHER" id="PTHR42053:SF1">
    <property type="match status" value="1"/>
</dbReference>
<dbReference type="InParanoid" id="A0A0D2A962"/>
<dbReference type="GeneID" id="27313487"/>
<dbReference type="AlphaFoldDB" id="A0A0D2A962"/>
<accession>A0A0D2A962</accession>
<evidence type="ECO:0000256" key="1">
    <source>
        <dbReference type="SAM" id="MobiDB-lite"/>
    </source>
</evidence>